<accession>A0ACC2CM80</accession>
<keyword evidence="2" id="KW-1185">Reference proteome</keyword>
<evidence type="ECO:0000313" key="1">
    <source>
        <dbReference type="EMBL" id="KAJ7543119.1"/>
    </source>
</evidence>
<proteinExistence type="predicted"/>
<reference evidence="2" key="1">
    <citation type="journal article" date="2024" name="Proc. Natl. Acad. Sci. U.S.A.">
        <title>Extraordinary preservation of gene collinearity over three hundred million years revealed in homosporous lycophytes.</title>
        <authorList>
            <person name="Li C."/>
            <person name="Wickell D."/>
            <person name="Kuo L.Y."/>
            <person name="Chen X."/>
            <person name="Nie B."/>
            <person name="Liao X."/>
            <person name="Peng D."/>
            <person name="Ji J."/>
            <person name="Jenkins J."/>
            <person name="Williams M."/>
            <person name="Shu S."/>
            <person name="Plott C."/>
            <person name="Barry K."/>
            <person name="Rajasekar S."/>
            <person name="Grimwood J."/>
            <person name="Han X."/>
            <person name="Sun S."/>
            <person name="Hou Z."/>
            <person name="He W."/>
            <person name="Dai G."/>
            <person name="Sun C."/>
            <person name="Schmutz J."/>
            <person name="Leebens-Mack J.H."/>
            <person name="Li F.W."/>
            <person name="Wang L."/>
        </authorList>
    </citation>
    <scope>NUCLEOTIDE SEQUENCE [LARGE SCALE GENOMIC DNA]</scope>
    <source>
        <strain evidence="2">cv. PW_Plant_1</strain>
    </source>
</reference>
<organism evidence="1 2">
    <name type="scientific">Diphasiastrum complanatum</name>
    <name type="common">Issler's clubmoss</name>
    <name type="synonym">Lycopodium complanatum</name>
    <dbReference type="NCBI Taxonomy" id="34168"/>
    <lineage>
        <taxon>Eukaryota</taxon>
        <taxon>Viridiplantae</taxon>
        <taxon>Streptophyta</taxon>
        <taxon>Embryophyta</taxon>
        <taxon>Tracheophyta</taxon>
        <taxon>Lycopodiopsida</taxon>
        <taxon>Lycopodiales</taxon>
        <taxon>Lycopodiaceae</taxon>
        <taxon>Lycopodioideae</taxon>
        <taxon>Diphasiastrum</taxon>
    </lineage>
</organism>
<name>A0ACC2CM80_DIPCM</name>
<dbReference type="EMBL" id="CM055100">
    <property type="protein sequence ID" value="KAJ7543119.1"/>
    <property type="molecule type" value="Genomic_DNA"/>
</dbReference>
<dbReference type="Proteomes" id="UP001162992">
    <property type="component" value="Chromosome 9"/>
</dbReference>
<evidence type="ECO:0000313" key="2">
    <source>
        <dbReference type="Proteomes" id="UP001162992"/>
    </source>
</evidence>
<protein>
    <submittedName>
        <fullName evidence="1">Uncharacterized protein</fullName>
    </submittedName>
</protein>
<comment type="caution">
    <text evidence="1">The sequence shown here is derived from an EMBL/GenBank/DDBJ whole genome shotgun (WGS) entry which is preliminary data.</text>
</comment>
<sequence>MSKIMERPWVFLLWMMMMLLQGVSSRRADQLFANAAIESSLVKNDGHLAGQIPVQAGKSAESFVSENGAETGYGSSSSVLVALLESPYTEWMELVERAALLEPLEKVVGKTNITIFAPRNTFLDQHLDPEFKNFLLEPGNVKELRRVLQYHVVPHRITAAEWSNISLRTLSRDGLSLHSHDRNLRVELSTIASPDSIVSHDGVVHGIDSMLIPKSVQYAFAQKKKGGIPNAVFPESAPEFDEAISQLPEVKRELLDFLLLAPDSSPFPYAPAPELAPAPAPGPSSAHHHIYGYEEVADFVSALANYGGYSEIAELLVNLTSFAWDMAKLVNEGHRLTVLAPNDHAIDHITAEQLIAPGGIEALLMYHVLSEYQTEESMYNTVRRLGKVTYSTLHIPHKVTAQESEGTVQFGEGENSALIYDQDIFTDGRISIQGINKVLKSPAALVDVPAPAPGVSIPT</sequence>
<gene>
    <name evidence="1" type="ORF">O6H91_09G025600</name>
</gene>